<dbReference type="RefSeq" id="WP_201328720.1">
    <property type="nucleotide sequence ID" value="NZ_AP017470.1"/>
</dbReference>
<keyword evidence="1" id="KW-0175">Coiled coil</keyword>
<evidence type="ECO:0000313" key="5">
    <source>
        <dbReference type="Proteomes" id="UP000595564"/>
    </source>
</evidence>
<keyword evidence="5" id="KW-1185">Reference proteome</keyword>
<proteinExistence type="predicted"/>
<gene>
    <name evidence="4" type="ORF">TTHT_0808</name>
</gene>
<feature type="chain" id="PRO_5032619947" description="LysM domain-containing protein" evidence="2">
    <location>
        <begin position="22"/>
        <end position="290"/>
    </location>
</feature>
<name>A0A7R6PES2_9BACT</name>
<evidence type="ECO:0000256" key="1">
    <source>
        <dbReference type="SAM" id="Coils"/>
    </source>
</evidence>
<feature type="signal peptide" evidence="2">
    <location>
        <begin position="1"/>
        <end position="21"/>
    </location>
</feature>
<dbReference type="AlphaFoldDB" id="A0A7R6PES2"/>
<evidence type="ECO:0000313" key="4">
    <source>
        <dbReference type="EMBL" id="BBB32373.1"/>
    </source>
</evidence>
<sequence>MKRLFGFIGLVGLLVVLSGVACCTKPPEELATAKDAVKKAENACAADYVKAELDKAKETLNKATDRYEKGKRWKKCTETKELSMQTIELAKKAEQDALAEKEKAKKMADEAIANMEKCIEKAKAAEANVYAKDEFNRALAKFEEAKKLYASNECKYYQVKEMVEDAHKVLKNSIAMAKAEKERIAEEKRKAEEAARKAAEEELKRHPREWTVVKGECLWKIAGYEKIYGDPFQWPLIYKANKSQIKDPDLIYPGQVFKIPRNVPEEEVKQAIKEAKNRPWPVENFLFDGK</sequence>
<dbReference type="Gene3D" id="3.10.350.10">
    <property type="entry name" value="LysM domain"/>
    <property type="match status" value="1"/>
</dbReference>
<dbReference type="PROSITE" id="PS51782">
    <property type="entry name" value="LYSM"/>
    <property type="match status" value="1"/>
</dbReference>
<evidence type="ECO:0000259" key="3">
    <source>
        <dbReference type="PROSITE" id="PS51782"/>
    </source>
</evidence>
<dbReference type="Proteomes" id="UP000595564">
    <property type="component" value="Chromosome"/>
</dbReference>
<feature type="coiled-coil region" evidence="1">
    <location>
        <begin position="167"/>
        <end position="204"/>
    </location>
</feature>
<protein>
    <recommendedName>
        <fullName evidence="3">LysM domain-containing protein</fullName>
    </recommendedName>
</protein>
<dbReference type="PROSITE" id="PS51257">
    <property type="entry name" value="PROKAR_LIPOPROTEIN"/>
    <property type="match status" value="1"/>
</dbReference>
<feature type="coiled-coil region" evidence="1">
    <location>
        <begin position="46"/>
        <end position="128"/>
    </location>
</feature>
<dbReference type="InterPro" id="IPR036779">
    <property type="entry name" value="LysM_dom_sf"/>
</dbReference>
<dbReference type="KEGG" id="thyd:TTHT_0808"/>
<dbReference type="EMBL" id="AP017470">
    <property type="protein sequence ID" value="BBB32373.1"/>
    <property type="molecule type" value="Genomic_DNA"/>
</dbReference>
<dbReference type="Pfam" id="PF01476">
    <property type="entry name" value="LysM"/>
    <property type="match status" value="1"/>
</dbReference>
<dbReference type="CDD" id="cd00118">
    <property type="entry name" value="LysM"/>
    <property type="match status" value="1"/>
</dbReference>
<dbReference type="InterPro" id="IPR018392">
    <property type="entry name" value="LysM"/>
</dbReference>
<dbReference type="InterPro" id="IPR052196">
    <property type="entry name" value="Bact_Kbp"/>
</dbReference>
<feature type="domain" description="LysM" evidence="3">
    <location>
        <begin position="208"/>
        <end position="259"/>
    </location>
</feature>
<keyword evidence="2" id="KW-0732">Signal</keyword>
<organism evidence="4 5">
    <name type="scientific">Thermotomaculum hydrothermale</name>
    <dbReference type="NCBI Taxonomy" id="981385"/>
    <lineage>
        <taxon>Bacteria</taxon>
        <taxon>Pseudomonadati</taxon>
        <taxon>Acidobacteriota</taxon>
        <taxon>Holophagae</taxon>
        <taxon>Thermotomaculales</taxon>
        <taxon>Thermotomaculaceae</taxon>
        <taxon>Thermotomaculum</taxon>
    </lineage>
</organism>
<dbReference type="PANTHER" id="PTHR34700">
    <property type="entry name" value="POTASSIUM BINDING PROTEIN KBP"/>
    <property type="match status" value="1"/>
</dbReference>
<reference evidence="4 5" key="1">
    <citation type="journal article" date="2012" name="Extremophiles">
        <title>Thermotomaculum hydrothermale gen. nov., sp. nov., a novel heterotrophic thermophile within the phylum Acidobacteria from a deep-sea hydrothermal vent chimney in the Southern Okinawa Trough.</title>
        <authorList>
            <person name="Izumi H."/>
            <person name="Nunoura T."/>
            <person name="Miyazaki M."/>
            <person name="Mino S."/>
            <person name="Toki T."/>
            <person name="Takai K."/>
            <person name="Sako Y."/>
            <person name="Sawabe T."/>
            <person name="Nakagawa S."/>
        </authorList>
    </citation>
    <scope>NUCLEOTIDE SEQUENCE [LARGE SCALE GENOMIC DNA]</scope>
    <source>
        <strain evidence="4 5">AC55</strain>
    </source>
</reference>
<evidence type="ECO:0000256" key="2">
    <source>
        <dbReference type="SAM" id="SignalP"/>
    </source>
</evidence>
<accession>A0A7R6PES2</accession>
<dbReference type="PANTHER" id="PTHR34700:SF4">
    <property type="entry name" value="PHAGE-LIKE ELEMENT PBSX PROTEIN XKDP"/>
    <property type="match status" value="1"/>
</dbReference>